<sequence>MNRAVMIRYRTRPEAAEENQRLVEAVYRELDADDPGGLHYATFRLADGVTFVHVAAYDGEDNPLMRSAAFKEFQQDFAARAADGPERSDVTLVGEYGFVS</sequence>
<name>A0A7W9KMP0_9PSEU</name>
<keyword evidence="2" id="KW-1185">Reference proteome</keyword>
<accession>A0A7W9KMP0</accession>
<proteinExistence type="predicted"/>
<dbReference type="RefSeq" id="WP_312890436.1">
    <property type="nucleotide sequence ID" value="NZ_BAAAWY010000015.1"/>
</dbReference>
<comment type="caution">
    <text evidence="1">The sequence shown here is derived from an EMBL/GenBank/DDBJ whole genome shotgun (WGS) entry which is preliminary data.</text>
</comment>
<evidence type="ECO:0000313" key="1">
    <source>
        <dbReference type="EMBL" id="MBB5895361.1"/>
    </source>
</evidence>
<dbReference type="Proteomes" id="UP000585638">
    <property type="component" value="Unassembled WGS sequence"/>
</dbReference>
<dbReference type="EMBL" id="JACHIR010000001">
    <property type="protein sequence ID" value="MBB5895361.1"/>
    <property type="molecule type" value="Genomic_DNA"/>
</dbReference>
<gene>
    <name evidence="1" type="ORF">BJ998_006557</name>
</gene>
<evidence type="ECO:0008006" key="3">
    <source>
        <dbReference type="Google" id="ProtNLM"/>
    </source>
</evidence>
<reference evidence="1 2" key="1">
    <citation type="submission" date="2020-08" db="EMBL/GenBank/DDBJ databases">
        <title>Sequencing the genomes of 1000 actinobacteria strains.</title>
        <authorList>
            <person name="Klenk H.-P."/>
        </authorList>
    </citation>
    <scope>NUCLEOTIDE SEQUENCE [LARGE SCALE GENOMIC DNA]</scope>
    <source>
        <strain evidence="1 2">DSM 43851</strain>
    </source>
</reference>
<organism evidence="1 2">
    <name type="scientific">Kutzneria kofuensis</name>
    <dbReference type="NCBI Taxonomy" id="103725"/>
    <lineage>
        <taxon>Bacteria</taxon>
        <taxon>Bacillati</taxon>
        <taxon>Actinomycetota</taxon>
        <taxon>Actinomycetes</taxon>
        <taxon>Pseudonocardiales</taxon>
        <taxon>Pseudonocardiaceae</taxon>
        <taxon>Kutzneria</taxon>
    </lineage>
</organism>
<dbReference type="AlphaFoldDB" id="A0A7W9KMP0"/>
<protein>
    <recommendedName>
        <fullName evidence="3">Quinol monooxygenase YgiN</fullName>
    </recommendedName>
</protein>
<evidence type="ECO:0000313" key="2">
    <source>
        <dbReference type="Proteomes" id="UP000585638"/>
    </source>
</evidence>